<organism evidence="6 7">
    <name type="scientific">Alteromonas alba</name>
    <dbReference type="NCBI Taxonomy" id="2079529"/>
    <lineage>
        <taxon>Bacteria</taxon>
        <taxon>Pseudomonadati</taxon>
        <taxon>Pseudomonadota</taxon>
        <taxon>Gammaproteobacteria</taxon>
        <taxon>Alteromonadales</taxon>
        <taxon>Alteromonadaceae</taxon>
        <taxon>Alteromonas/Salinimonas group</taxon>
        <taxon>Alteromonas</taxon>
    </lineage>
</organism>
<dbReference type="InterPro" id="IPR011013">
    <property type="entry name" value="Gal_mutarotase_sf_dom"/>
</dbReference>
<feature type="active site" evidence="5">
    <location>
        <position position="259"/>
    </location>
</feature>
<comment type="similarity">
    <text evidence="2 4">Belongs to the glucose-6-phosphate 1-epimerase family.</text>
</comment>
<comment type="catalytic activity">
    <reaction evidence="1">
        <text>alpha-D-glucose 6-phosphate = beta-D-glucose 6-phosphate</text>
        <dbReference type="Rhea" id="RHEA:16249"/>
        <dbReference type="ChEBI" id="CHEBI:58225"/>
        <dbReference type="ChEBI" id="CHEBI:58247"/>
        <dbReference type="EC" id="5.1.3.15"/>
    </reaction>
</comment>
<evidence type="ECO:0000256" key="2">
    <source>
        <dbReference type="ARBA" id="ARBA00005866"/>
    </source>
</evidence>
<proteinExistence type="inferred from homology"/>
<dbReference type="PANTHER" id="PTHR11122">
    <property type="entry name" value="APOSPORY-ASSOCIATED PROTEIN C-RELATED"/>
    <property type="match status" value="1"/>
</dbReference>
<dbReference type="EC" id="5.1.3.15" evidence="4"/>
<dbReference type="Pfam" id="PF01263">
    <property type="entry name" value="Aldose_epim"/>
    <property type="match status" value="1"/>
</dbReference>
<dbReference type="CDD" id="cd09020">
    <property type="entry name" value="D-hex-6-P-epi_like"/>
    <property type="match status" value="1"/>
</dbReference>
<evidence type="ECO:0000256" key="5">
    <source>
        <dbReference type="PIRSR" id="PIRSR016020-1"/>
    </source>
</evidence>
<dbReference type="EMBL" id="PVNP01000213">
    <property type="protein sequence ID" value="PRO71166.1"/>
    <property type="molecule type" value="Genomic_DNA"/>
</dbReference>
<dbReference type="GO" id="GO:0047938">
    <property type="term" value="F:glucose-6-phosphate 1-epimerase activity"/>
    <property type="evidence" value="ECO:0007669"/>
    <property type="project" value="UniProtKB-UniRule"/>
</dbReference>
<gene>
    <name evidence="6" type="ORF">C6Y40_23285</name>
</gene>
<keyword evidence="7" id="KW-1185">Reference proteome</keyword>
<dbReference type="AlphaFoldDB" id="A0A2S9V3X9"/>
<dbReference type="InterPro" id="IPR008183">
    <property type="entry name" value="Aldose_1/G6P_1-epimerase"/>
</dbReference>
<dbReference type="GO" id="GO:0030246">
    <property type="term" value="F:carbohydrate binding"/>
    <property type="evidence" value="ECO:0007669"/>
    <property type="project" value="UniProtKB-UniRule"/>
</dbReference>
<dbReference type="PANTHER" id="PTHR11122:SF13">
    <property type="entry name" value="GLUCOSE-6-PHOSPHATE 1-EPIMERASE"/>
    <property type="match status" value="1"/>
</dbReference>
<reference evidence="7" key="1">
    <citation type="journal article" date="2020" name="Int. J. Syst. Evol. Microbiol.">
        <title>Alteromonas alba sp. nov., a marine bacterium isolated from the seawater of the West Pacific Ocean.</title>
        <authorList>
            <person name="Sun C."/>
            <person name="Wu Y.-H."/>
            <person name="Xamxidin M."/>
            <person name="Cheng H."/>
            <person name="Xu X.-W."/>
        </authorList>
    </citation>
    <scope>NUCLEOTIDE SEQUENCE [LARGE SCALE GENOMIC DNA]</scope>
    <source>
        <strain evidence="7">190</strain>
    </source>
</reference>
<dbReference type="SUPFAM" id="SSF74650">
    <property type="entry name" value="Galactose mutarotase-like"/>
    <property type="match status" value="1"/>
</dbReference>
<dbReference type="InterPro" id="IPR025532">
    <property type="entry name" value="G6P_1-epimerase"/>
</dbReference>
<dbReference type="Gene3D" id="2.70.98.10">
    <property type="match status" value="1"/>
</dbReference>
<evidence type="ECO:0000256" key="1">
    <source>
        <dbReference type="ARBA" id="ARBA00001096"/>
    </source>
</evidence>
<dbReference type="GO" id="GO:0005975">
    <property type="term" value="P:carbohydrate metabolic process"/>
    <property type="evidence" value="ECO:0007669"/>
    <property type="project" value="InterPro"/>
</dbReference>
<dbReference type="OrthoDB" id="9790727at2"/>
<dbReference type="RefSeq" id="WP_105936780.1">
    <property type="nucleotide sequence ID" value="NZ_PVNP01000213.1"/>
</dbReference>
<sequence>MNDQTYQIEEKDGNRFVTVSNASASCRISLFGGHVLSFIPSHDNRDRLWVSPVAVLNGERPIRGGIPLCWPWFSDAHGKAKGELPSHGFLRTQMWDISEFNCDGTTSEMVLTPAITKGPGFSYECAVKLRLKIASELTVSLETTSLEEQQAFTLNCALHTYFDVNNIADVALEGLAGEYKDKLEDWAVKPAPTPYTFSSETDRIHQEAPKTLTIVANQSPYITIGSAGHDSIVVWNPWQSAASMSDMDAFGYKQMLCVETAVTNGITLNPGDIHTLTQVIA</sequence>
<name>A0A2S9V3X9_9ALTE</name>
<comment type="caution">
    <text evidence="6">The sequence shown here is derived from an EMBL/GenBank/DDBJ whole genome shotgun (WGS) entry which is preliminary data.</text>
</comment>
<dbReference type="InterPro" id="IPR014718">
    <property type="entry name" value="GH-type_carb-bd"/>
</dbReference>
<keyword evidence="3 4" id="KW-0413">Isomerase</keyword>
<dbReference type="PIRSF" id="PIRSF016020">
    <property type="entry name" value="PHexose_mutarotase"/>
    <property type="match status" value="1"/>
</dbReference>
<evidence type="ECO:0000313" key="6">
    <source>
        <dbReference type="EMBL" id="PRO71166.1"/>
    </source>
</evidence>
<evidence type="ECO:0000313" key="7">
    <source>
        <dbReference type="Proteomes" id="UP000238949"/>
    </source>
</evidence>
<feature type="active site" evidence="5">
    <location>
        <position position="159"/>
    </location>
</feature>
<accession>A0A2S9V3X9</accession>
<evidence type="ECO:0000256" key="3">
    <source>
        <dbReference type="ARBA" id="ARBA00023235"/>
    </source>
</evidence>
<dbReference type="Proteomes" id="UP000238949">
    <property type="component" value="Unassembled WGS sequence"/>
</dbReference>
<protein>
    <recommendedName>
        <fullName evidence="4">Putative glucose-6-phosphate 1-epimerase</fullName>
        <ecNumber evidence="4">5.1.3.15</ecNumber>
    </recommendedName>
</protein>
<evidence type="ECO:0000256" key="4">
    <source>
        <dbReference type="PIRNR" id="PIRNR016020"/>
    </source>
</evidence>